<sequence>LCSSSVRRVFVQPDNEALALWWTFGAGTKLEIKRADAKPTVSIFSPSTEQLKTGSASLVCFVNNFYPKDINVKWKADGSEKQGAVDSLSEQDSKDNTYSLSSTLTLSKTEYESHSMYTCEVVHKTSSTPITSSFNKNDC</sequence>
<gene>
    <name evidence="4" type="ORF">U0070_003771</name>
</gene>
<dbReference type="PROSITE" id="PS00290">
    <property type="entry name" value="IG_MHC"/>
    <property type="match status" value="1"/>
</dbReference>
<dbReference type="AlphaFoldDB" id="A0AAW0HJI7"/>
<feature type="domain" description="Ig-like" evidence="3">
    <location>
        <begin position="39"/>
        <end position="131"/>
    </location>
</feature>
<dbReference type="InterPro" id="IPR036179">
    <property type="entry name" value="Ig-like_dom_sf"/>
</dbReference>
<dbReference type="PROSITE" id="PS50835">
    <property type="entry name" value="IG_LIKE"/>
    <property type="match status" value="1"/>
</dbReference>
<keyword evidence="1" id="KW-1015">Disulfide bond</keyword>
<evidence type="ECO:0000313" key="4">
    <source>
        <dbReference type="EMBL" id="KAK7801546.1"/>
    </source>
</evidence>
<dbReference type="PANTHER" id="PTHR23411">
    <property type="entry name" value="TAPASIN"/>
    <property type="match status" value="1"/>
</dbReference>
<dbReference type="InterPro" id="IPR013783">
    <property type="entry name" value="Ig-like_fold"/>
</dbReference>
<keyword evidence="2" id="KW-0393">Immunoglobulin domain</keyword>
<organism evidence="4 5">
    <name type="scientific">Myodes glareolus</name>
    <name type="common">Bank vole</name>
    <name type="synonym">Clethrionomys glareolus</name>
    <dbReference type="NCBI Taxonomy" id="447135"/>
    <lineage>
        <taxon>Eukaryota</taxon>
        <taxon>Metazoa</taxon>
        <taxon>Chordata</taxon>
        <taxon>Craniata</taxon>
        <taxon>Vertebrata</taxon>
        <taxon>Euteleostomi</taxon>
        <taxon>Mammalia</taxon>
        <taxon>Eutheria</taxon>
        <taxon>Euarchontoglires</taxon>
        <taxon>Glires</taxon>
        <taxon>Rodentia</taxon>
        <taxon>Myomorpha</taxon>
        <taxon>Muroidea</taxon>
        <taxon>Cricetidae</taxon>
        <taxon>Arvicolinae</taxon>
        <taxon>Myodes</taxon>
    </lineage>
</organism>
<dbReference type="SMART" id="SM00407">
    <property type="entry name" value="IGc1"/>
    <property type="match status" value="1"/>
</dbReference>
<dbReference type="EMBL" id="JBBHLL010000498">
    <property type="protein sequence ID" value="KAK7801546.1"/>
    <property type="molecule type" value="Genomic_DNA"/>
</dbReference>
<comment type="caution">
    <text evidence="4">The sequence shown here is derived from an EMBL/GenBank/DDBJ whole genome shotgun (WGS) entry which is preliminary data.</text>
</comment>
<dbReference type="InterPro" id="IPR003597">
    <property type="entry name" value="Ig_C1-set"/>
</dbReference>
<keyword evidence="5" id="KW-1185">Reference proteome</keyword>
<dbReference type="FunFam" id="2.60.40.10:FF:000283">
    <property type="entry name" value="Immunoglobulin kappa constant"/>
    <property type="match status" value="1"/>
</dbReference>
<accession>A0AAW0HJI7</accession>
<dbReference type="Pfam" id="PF07654">
    <property type="entry name" value="C1-set"/>
    <property type="match status" value="1"/>
</dbReference>
<dbReference type="InterPro" id="IPR007110">
    <property type="entry name" value="Ig-like_dom"/>
</dbReference>
<dbReference type="Proteomes" id="UP001488838">
    <property type="component" value="Unassembled WGS sequence"/>
</dbReference>
<proteinExistence type="predicted"/>
<evidence type="ECO:0000259" key="3">
    <source>
        <dbReference type="PROSITE" id="PS50835"/>
    </source>
</evidence>
<evidence type="ECO:0000256" key="1">
    <source>
        <dbReference type="ARBA" id="ARBA00023157"/>
    </source>
</evidence>
<dbReference type="Gene3D" id="2.60.40.10">
    <property type="entry name" value="Immunoglobulins"/>
    <property type="match status" value="1"/>
</dbReference>
<name>A0AAW0HJI7_MYOGA</name>
<dbReference type="InterPro" id="IPR003006">
    <property type="entry name" value="Ig/MHC_CS"/>
</dbReference>
<protein>
    <recommendedName>
        <fullName evidence="3">Ig-like domain-containing protein</fullName>
    </recommendedName>
</protein>
<feature type="non-terminal residue" evidence="4">
    <location>
        <position position="1"/>
    </location>
</feature>
<dbReference type="CDD" id="cd07699">
    <property type="entry name" value="IgC1_L"/>
    <property type="match status" value="1"/>
</dbReference>
<reference evidence="4 5" key="1">
    <citation type="journal article" date="2023" name="bioRxiv">
        <title>Conserved and derived expression patterns and positive selection on dental genes reveal complex evolutionary context of ever-growing rodent molars.</title>
        <authorList>
            <person name="Calamari Z.T."/>
            <person name="Song A."/>
            <person name="Cohen E."/>
            <person name="Akter M."/>
            <person name="Roy R.D."/>
            <person name="Hallikas O."/>
            <person name="Christensen M.M."/>
            <person name="Li P."/>
            <person name="Marangoni P."/>
            <person name="Jernvall J."/>
            <person name="Klein O.D."/>
        </authorList>
    </citation>
    <scope>NUCLEOTIDE SEQUENCE [LARGE SCALE GENOMIC DNA]</scope>
    <source>
        <strain evidence="4">V071</strain>
    </source>
</reference>
<evidence type="ECO:0000313" key="5">
    <source>
        <dbReference type="Proteomes" id="UP001488838"/>
    </source>
</evidence>
<evidence type="ECO:0000256" key="2">
    <source>
        <dbReference type="ARBA" id="ARBA00023319"/>
    </source>
</evidence>
<dbReference type="SUPFAM" id="SSF48726">
    <property type="entry name" value="Immunoglobulin"/>
    <property type="match status" value="1"/>
</dbReference>
<dbReference type="InterPro" id="IPR050380">
    <property type="entry name" value="Immune_Resp_Modulators"/>
</dbReference>